<keyword evidence="5 7" id="KW-1133">Transmembrane helix</keyword>
<dbReference type="Proteomes" id="UP000664578">
    <property type="component" value="Unassembled WGS sequence"/>
</dbReference>
<dbReference type="PANTHER" id="PTHR34582">
    <property type="entry name" value="UPF0702 TRANSMEMBRANE PROTEIN YCAP"/>
    <property type="match status" value="1"/>
</dbReference>
<dbReference type="RefSeq" id="WP_206782461.1">
    <property type="nucleotide sequence ID" value="NZ_CM125968.1"/>
</dbReference>
<dbReference type="AlphaFoldDB" id="A0A8I1MEX6"/>
<evidence type="ECO:0000256" key="3">
    <source>
        <dbReference type="ARBA" id="ARBA00022475"/>
    </source>
</evidence>
<dbReference type="EMBL" id="JAEMWV010000003">
    <property type="protein sequence ID" value="MBN8251606.1"/>
    <property type="molecule type" value="Genomic_DNA"/>
</dbReference>
<dbReference type="InterPro" id="IPR023090">
    <property type="entry name" value="UPF0702_alpha/beta_dom_sf"/>
</dbReference>
<dbReference type="Pfam" id="PF20730">
    <property type="entry name" value="YetF_N"/>
    <property type="match status" value="1"/>
</dbReference>
<keyword evidence="3" id="KW-1003">Cell membrane</keyword>
<dbReference type="GO" id="GO:0005886">
    <property type="term" value="C:plasma membrane"/>
    <property type="evidence" value="ECO:0007669"/>
    <property type="project" value="UniProtKB-SubCell"/>
</dbReference>
<comment type="caution">
    <text evidence="10">The sequence shown here is derived from an EMBL/GenBank/DDBJ whole genome shotgun (WGS) entry which is preliminary data.</text>
</comment>
<evidence type="ECO:0000256" key="6">
    <source>
        <dbReference type="ARBA" id="ARBA00023136"/>
    </source>
</evidence>
<evidence type="ECO:0000256" key="7">
    <source>
        <dbReference type="SAM" id="Phobius"/>
    </source>
</evidence>
<evidence type="ECO:0000256" key="2">
    <source>
        <dbReference type="ARBA" id="ARBA00006448"/>
    </source>
</evidence>
<evidence type="ECO:0000313" key="10">
    <source>
        <dbReference type="EMBL" id="MBN8251606.1"/>
    </source>
</evidence>
<sequence>MEHLFDLLLRGILAYFSLLILTRIMGKRELSKMNFSDFVVGITIGSIAAKGAVDHNQPFTNYIPALVIILVLEILFSYLSMKFDKFRLLNNGEPIILMENGRILEQNLRKARLNVEELASQLRLQSIFSFQDVETVLIEQNGGFSVQLKPSHQAVTMEAMSIVKSRSGLPRLLIKDGKLVEKELTASSFTLDWVHQQLSIRNIASISDVMLGQIDRSGFIYIDLYEKEQTT</sequence>
<feature type="transmembrane region" description="Helical" evidence="7">
    <location>
        <begin position="7"/>
        <end position="26"/>
    </location>
</feature>
<dbReference type="InterPro" id="IPR007353">
    <property type="entry name" value="DUF421"/>
</dbReference>
<dbReference type="Pfam" id="PF04239">
    <property type="entry name" value="DUF421"/>
    <property type="match status" value="1"/>
</dbReference>
<dbReference type="Gene3D" id="3.30.240.20">
    <property type="entry name" value="bsu07140 like domains"/>
    <property type="match status" value="2"/>
</dbReference>
<organism evidence="10 11">
    <name type="scientific">Priestia flexa</name>
    <dbReference type="NCBI Taxonomy" id="86664"/>
    <lineage>
        <taxon>Bacteria</taxon>
        <taxon>Bacillati</taxon>
        <taxon>Bacillota</taxon>
        <taxon>Bacilli</taxon>
        <taxon>Bacillales</taxon>
        <taxon>Bacillaceae</taxon>
        <taxon>Priestia</taxon>
    </lineage>
</organism>
<dbReference type="GeneID" id="93682036"/>
<evidence type="ECO:0000313" key="11">
    <source>
        <dbReference type="Proteomes" id="UP000664578"/>
    </source>
</evidence>
<dbReference type="PANTHER" id="PTHR34582:SF6">
    <property type="entry name" value="UPF0702 TRANSMEMBRANE PROTEIN YCAP"/>
    <property type="match status" value="1"/>
</dbReference>
<protein>
    <submittedName>
        <fullName evidence="10">DUF421 domain-containing protein</fullName>
    </submittedName>
</protein>
<evidence type="ECO:0000259" key="9">
    <source>
        <dbReference type="Pfam" id="PF20730"/>
    </source>
</evidence>
<feature type="transmembrane region" description="Helical" evidence="7">
    <location>
        <begin position="59"/>
        <end position="79"/>
    </location>
</feature>
<proteinExistence type="inferred from homology"/>
<reference evidence="10" key="1">
    <citation type="submission" date="2020-12" db="EMBL/GenBank/DDBJ databases">
        <title>PHA producing bacteria isolated from mangrove.</title>
        <authorList>
            <person name="Zheng W."/>
            <person name="Yu S."/>
            <person name="Huang Y."/>
        </authorList>
    </citation>
    <scope>NUCLEOTIDE SEQUENCE</scope>
    <source>
        <strain evidence="10">GN22-4</strain>
    </source>
</reference>
<evidence type="ECO:0000259" key="8">
    <source>
        <dbReference type="Pfam" id="PF04239"/>
    </source>
</evidence>
<evidence type="ECO:0000256" key="4">
    <source>
        <dbReference type="ARBA" id="ARBA00022692"/>
    </source>
</evidence>
<evidence type="ECO:0000256" key="5">
    <source>
        <dbReference type="ARBA" id="ARBA00022989"/>
    </source>
</evidence>
<name>A0A8I1MEX6_9BACI</name>
<comment type="subcellular location">
    <subcellularLocation>
        <location evidence="1">Cell membrane</location>
        <topology evidence="1">Multi-pass membrane protein</topology>
    </subcellularLocation>
</comment>
<keyword evidence="6 7" id="KW-0472">Membrane</keyword>
<comment type="similarity">
    <text evidence="2">Belongs to the UPF0702 family.</text>
</comment>
<accession>A0A8I1MEX6</accession>
<dbReference type="InterPro" id="IPR048454">
    <property type="entry name" value="YetF_N"/>
</dbReference>
<gene>
    <name evidence="10" type="ORF">JF537_08450</name>
</gene>
<keyword evidence="4 7" id="KW-0812">Transmembrane</keyword>
<evidence type="ECO:0000256" key="1">
    <source>
        <dbReference type="ARBA" id="ARBA00004651"/>
    </source>
</evidence>
<feature type="domain" description="YetF C-terminal" evidence="8">
    <location>
        <begin position="81"/>
        <end position="214"/>
    </location>
</feature>
<feature type="domain" description="YetF-like N-terminal transmembrane" evidence="9">
    <location>
        <begin position="6"/>
        <end position="79"/>
    </location>
</feature>